<dbReference type="GO" id="GO:0019134">
    <property type="term" value="F:glucosamine-1-phosphate N-acetyltransferase activity"/>
    <property type="evidence" value="ECO:0007669"/>
    <property type="project" value="UniProtKB-EC"/>
</dbReference>
<evidence type="ECO:0000313" key="4">
    <source>
        <dbReference type="EMBL" id="AIE91066.1"/>
    </source>
</evidence>
<dbReference type="InterPro" id="IPR050065">
    <property type="entry name" value="GlmU-like"/>
</dbReference>
<dbReference type="Gene3D" id="2.160.10.10">
    <property type="entry name" value="Hexapeptide repeat proteins"/>
    <property type="match status" value="1"/>
</dbReference>
<name>A0A075FNJ8_9EURY</name>
<dbReference type="EC" id="2.3.1.157" evidence="4"/>
<sequence length="263" mass="28016">MKRFWILHLDLKATESIKPVDRLRQLMATPLSELTALSLWPGLEGSEVRGQMPAMPEHDEPVWLILDPENEAGLKAQLAKILDRFGHVVPDSVLDSVSIDDNSGPVCIDDRAIIGECVRIEGPCYIGPGAEVRHGAYVRPNSWLCEGAVLGHASECKHSLLLPGAKAPHFNYVGDSVLGRGVNLGAGCKLSNLRNDERSVLVRGLTGGEIDSGLRKFGAILGDGVAIGCNGVTNPGVILGVGSNVWPNVTVSGVHPADSTLRE</sequence>
<gene>
    <name evidence="4" type="primary">glmU</name>
</gene>
<reference evidence="4" key="1">
    <citation type="journal article" date="2014" name="Genome Biol. Evol.">
        <title>Pangenome evidence for extensive interdomain horizontal transfer affecting lineage core and shell genes in uncultured planktonic thaumarchaeota and euryarchaeota.</title>
        <authorList>
            <person name="Deschamps P."/>
            <person name="Zivanovic Y."/>
            <person name="Moreira D."/>
            <person name="Rodriguez-Valera F."/>
            <person name="Lopez-Garcia P."/>
        </authorList>
    </citation>
    <scope>NUCLEOTIDE SEQUENCE</scope>
</reference>
<dbReference type="GO" id="GO:0016779">
    <property type="term" value="F:nucleotidyltransferase activity"/>
    <property type="evidence" value="ECO:0007669"/>
    <property type="project" value="UniProtKB-ARBA"/>
</dbReference>
<dbReference type="InterPro" id="IPR011004">
    <property type="entry name" value="Trimer_LpxA-like_sf"/>
</dbReference>
<dbReference type="PANTHER" id="PTHR43584:SF8">
    <property type="entry name" value="N-ACETYLMURAMATE ALPHA-1-PHOSPHATE URIDYLYLTRANSFERASE"/>
    <property type="match status" value="1"/>
</dbReference>
<protein>
    <submittedName>
        <fullName evidence="4">Transferase hexapeptide repeat-containing protein (GlmU)</fullName>
        <ecNumber evidence="4">2.3.1.157</ecNumber>
    </submittedName>
</protein>
<dbReference type="EMBL" id="KF900327">
    <property type="protein sequence ID" value="AIE91066.1"/>
    <property type="molecule type" value="Genomic_DNA"/>
</dbReference>
<keyword evidence="2 4" id="KW-0012">Acyltransferase</keyword>
<dbReference type="AlphaFoldDB" id="A0A075FNJ8"/>
<keyword evidence="1 4" id="KW-0808">Transferase</keyword>
<dbReference type="InterPro" id="IPR056729">
    <property type="entry name" value="GMPPB_C"/>
</dbReference>
<feature type="domain" description="Mannose-1-phosphate guanyltransferase C-terminal" evidence="3">
    <location>
        <begin position="120"/>
        <end position="238"/>
    </location>
</feature>
<dbReference type="Pfam" id="PF25087">
    <property type="entry name" value="GMPPB_C"/>
    <property type="match status" value="1"/>
</dbReference>
<accession>A0A075FNJ8</accession>
<evidence type="ECO:0000256" key="2">
    <source>
        <dbReference type="ARBA" id="ARBA00023315"/>
    </source>
</evidence>
<proteinExistence type="predicted"/>
<evidence type="ECO:0000256" key="1">
    <source>
        <dbReference type="ARBA" id="ARBA00022679"/>
    </source>
</evidence>
<dbReference type="PANTHER" id="PTHR43584">
    <property type="entry name" value="NUCLEOTIDYL TRANSFERASE"/>
    <property type="match status" value="1"/>
</dbReference>
<organism evidence="4">
    <name type="scientific">uncultured marine group II/III euryarchaeote AD1000_105_G07</name>
    <dbReference type="NCBI Taxonomy" id="1457714"/>
    <lineage>
        <taxon>Archaea</taxon>
        <taxon>Methanobacteriati</taxon>
        <taxon>Methanobacteriota</taxon>
        <taxon>environmental samples</taxon>
    </lineage>
</organism>
<evidence type="ECO:0000259" key="3">
    <source>
        <dbReference type="Pfam" id="PF25087"/>
    </source>
</evidence>
<dbReference type="SUPFAM" id="SSF51161">
    <property type="entry name" value="Trimeric LpxA-like enzymes"/>
    <property type="match status" value="1"/>
</dbReference>